<name>A0A251T321_HELAN</name>
<feature type="domain" description="SAM" evidence="3">
    <location>
        <begin position="319"/>
        <end position="373"/>
    </location>
</feature>
<dbReference type="OMA" id="GRMISHP"/>
<gene>
    <name evidence="5" type="ORF">HannXRQ_Chr12g0371191</name>
    <name evidence="4" type="ORF">HanXRQr2_Chr12g0543641</name>
</gene>
<reference evidence="4" key="3">
    <citation type="submission" date="2020-06" db="EMBL/GenBank/DDBJ databases">
        <title>Helianthus annuus Genome sequencing and assembly Release 2.</title>
        <authorList>
            <person name="Gouzy J."/>
            <person name="Langlade N."/>
            <person name="Munos S."/>
        </authorList>
    </citation>
    <scope>NUCLEOTIDE SEQUENCE</scope>
    <source>
        <tissue evidence="4">Leaves</tissue>
    </source>
</reference>
<evidence type="ECO:0000256" key="2">
    <source>
        <dbReference type="SAM" id="MobiDB-lite"/>
    </source>
</evidence>
<organism evidence="5 6">
    <name type="scientific">Helianthus annuus</name>
    <name type="common">Common sunflower</name>
    <dbReference type="NCBI Taxonomy" id="4232"/>
    <lineage>
        <taxon>Eukaryota</taxon>
        <taxon>Viridiplantae</taxon>
        <taxon>Streptophyta</taxon>
        <taxon>Embryophyta</taxon>
        <taxon>Tracheophyta</taxon>
        <taxon>Spermatophyta</taxon>
        <taxon>Magnoliopsida</taxon>
        <taxon>eudicotyledons</taxon>
        <taxon>Gunneridae</taxon>
        <taxon>Pentapetalae</taxon>
        <taxon>asterids</taxon>
        <taxon>campanulids</taxon>
        <taxon>Asterales</taxon>
        <taxon>Asteraceae</taxon>
        <taxon>Asteroideae</taxon>
        <taxon>Heliantheae alliance</taxon>
        <taxon>Heliantheae</taxon>
        <taxon>Helianthus</taxon>
    </lineage>
</organism>
<proteinExistence type="predicted"/>
<dbReference type="OrthoDB" id="76949at2759"/>
<evidence type="ECO:0000313" key="6">
    <source>
        <dbReference type="Proteomes" id="UP000215914"/>
    </source>
</evidence>
<protein>
    <submittedName>
        <fullName evidence="5">Putative sterile alpha motif/pointed domain-containing protein</fullName>
    </submittedName>
    <submittedName>
        <fullName evidence="4">Sterile alpha motif domain-containing protein</fullName>
    </submittedName>
</protein>
<dbReference type="GO" id="GO:0004620">
    <property type="term" value="F:phospholipase activity"/>
    <property type="evidence" value="ECO:0000318"/>
    <property type="project" value="GO_Central"/>
</dbReference>
<dbReference type="PANTHER" id="PTHR10627:SF74">
    <property type="entry name" value="OS08G0526500 PROTEIN"/>
    <property type="match status" value="1"/>
</dbReference>
<feature type="compositionally biased region" description="Polar residues" evidence="2">
    <location>
        <begin position="106"/>
        <end position="119"/>
    </location>
</feature>
<accession>A0A251T321</accession>
<evidence type="ECO:0000313" key="4">
    <source>
        <dbReference type="EMBL" id="KAF5778110.1"/>
    </source>
</evidence>
<reference evidence="4 6" key="1">
    <citation type="journal article" date="2017" name="Nature">
        <title>The sunflower genome provides insights into oil metabolism, flowering and Asterid evolution.</title>
        <authorList>
            <person name="Badouin H."/>
            <person name="Gouzy J."/>
            <person name="Grassa C.J."/>
            <person name="Murat F."/>
            <person name="Staton S.E."/>
            <person name="Cottret L."/>
            <person name="Lelandais-Briere C."/>
            <person name="Owens G.L."/>
            <person name="Carrere S."/>
            <person name="Mayjonade B."/>
            <person name="Legrand L."/>
            <person name="Gill N."/>
            <person name="Kane N.C."/>
            <person name="Bowers J.E."/>
            <person name="Hubner S."/>
            <person name="Bellec A."/>
            <person name="Berard A."/>
            <person name="Berges H."/>
            <person name="Blanchet N."/>
            <person name="Boniface M.C."/>
            <person name="Brunel D."/>
            <person name="Catrice O."/>
            <person name="Chaidir N."/>
            <person name="Claudel C."/>
            <person name="Donnadieu C."/>
            <person name="Faraut T."/>
            <person name="Fievet G."/>
            <person name="Helmstetter N."/>
            <person name="King M."/>
            <person name="Knapp S.J."/>
            <person name="Lai Z."/>
            <person name="Le Paslier M.C."/>
            <person name="Lippi Y."/>
            <person name="Lorenzon L."/>
            <person name="Mandel J.R."/>
            <person name="Marage G."/>
            <person name="Marchand G."/>
            <person name="Marquand E."/>
            <person name="Bret-Mestries E."/>
            <person name="Morien E."/>
            <person name="Nambeesan S."/>
            <person name="Nguyen T."/>
            <person name="Pegot-Espagnet P."/>
            <person name="Pouilly N."/>
            <person name="Raftis F."/>
            <person name="Sallet E."/>
            <person name="Schiex T."/>
            <person name="Thomas J."/>
            <person name="Vandecasteele C."/>
            <person name="Vares D."/>
            <person name="Vear F."/>
            <person name="Vautrin S."/>
            <person name="Crespi M."/>
            <person name="Mangin B."/>
            <person name="Burke J.M."/>
            <person name="Salse J."/>
            <person name="Munos S."/>
            <person name="Vincourt P."/>
            <person name="Rieseberg L.H."/>
            <person name="Langlade N.B."/>
        </authorList>
    </citation>
    <scope>NUCLEOTIDE SEQUENCE [LARGE SCALE GENOMIC DNA]</scope>
    <source>
        <strain evidence="6">cv. SF193</strain>
        <tissue evidence="4">Leaves</tissue>
    </source>
</reference>
<dbReference type="InterPro" id="IPR001660">
    <property type="entry name" value="SAM"/>
</dbReference>
<keyword evidence="1" id="KW-0677">Repeat</keyword>
<dbReference type="GO" id="GO:0005737">
    <property type="term" value="C:cytoplasm"/>
    <property type="evidence" value="ECO:0000318"/>
    <property type="project" value="GO_Central"/>
</dbReference>
<dbReference type="FunCoup" id="A0A251T321">
    <property type="interactions" value="2725"/>
</dbReference>
<dbReference type="InterPro" id="IPR013761">
    <property type="entry name" value="SAM/pointed_sf"/>
</dbReference>
<feature type="compositionally biased region" description="Basic and acidic residues" evidence="2">
    <location>
        <begin position="187"/>
        <end position="197"/>
    </location>
</feature>
<dbReference type="SUPFAM" id="SSF47769">
    <property type="entry name" value="SAM/Pointed domain"/>
    <property type="match status" value="1"/>
</dbReference>
<dbReference type="Gramene" id="mRNA:HanXRQr2_Chr12g0543641">
    <property type="protein sequence ID" value="mRNA:HanXRQr2_Chr12g0543641"/>
    <property type="gene ID" value="HanXRQr2_Chr12g0543641"/>
</dbReference>
<evidence type="ECO:0000256" key="1">
    <source>
        <dbReference type="ARBA" id="ARBA00022737"/>
    </source>
</evidence>
<feature type="region of interest" description="Disordered" evidence="2">
    <location>
        <begin position="103"/>
        <end position="197"/>
    </location>
</feature>
<dbReference type="Gene3D" id="1.10.150.50">
    <property type="entry name" value="Transcription Factor, Ets-1"/>
    <property type="match status" value="1"/>
</dbReference>
<dbReference type="EMBL" id="MNCJ02000327">
    <property type="protein sequence ID" value="KAF5778110.1"/>
    <property type="molecule type" value="Genomic_DNA"/>
</dbReference>
<dbReference type="InParanoid" id="A0A251T321"/>
<dbReference type="Proteomes" id="UP000215914">
    <property type="component" value="Chromosome 12"/>
</dbReference>
<sequence>MAETSRSRVTITLGRSGQVVKRVVDSVPLPPAVGTKRSVRDRLGDTVDLHNKRSRGDNDTWNLKASNSVDDLHLRKDDLRFKIMKQKQINKHQNMVDLRDMLSRSARPSTAKPVTSYSMHETRDGRQRVPDPRHMPEPRHERQSVPEPRGDRPRGPVSRDDRPRGLMSRDDRQRMAEPLDGRQGMPEPREVRNRVPKLNDVRPHVAERPIGTMTGQYASLRPSEGPPRTGFSGDSPWTLDHIRRKSPDRVSNTRGLSPQRRRAFEDSRPVAYGTRDVSDNSRPAPPASFLTKQPLSMKSVGATPLVAPGGNMQRSQYPAEHLTVEGFLRSLGLEKYLISFKVEEVDMSALSQMGDQDLKELGIPMGPRKKILLALLARSGRQAR</sequence>
<dbReference type="STRING" id="4232.A0A251T321"/>
<feature type="region of interest" description="Disordered" evidence="2">
    <location>
        <begin position="212"/>
        <end position="290"/>
    </location>
</feature>
<evidence type="ECO:0000313" key="5">
    <source>
        <dbReference type="EMBL" id="OTG05223.1"/>
    </source>
</evidence>
<dbReference type="Pfam" id="PF00536">
    <property type="entry name" value="SAM_1"/>
    <property type="match status" value="1"/>
</dbReference>
<keyword evidence="6" id="KW-1185">Reference proteome</keyword>
<reference evidence="5" key="2">
    <citation type="submission" date="2017-02" db="EMBL/GenBank/DDBJ databases">
        <title>Sunflower complete genome.</title>
        <authorList>
            <person name="Langlade N."/>
            <person name="Munos S."/>
        </authorList>
    </citation>
    <scope>NUCLEOTIDE SEQUENCE [LARGE SCALE GENOMIC DNA]</scope>
    <source>
        <tissue evidence="5">Leaves</tissue>
    </source>
</reference>
<dbReference type="EMBL" id="CM007901">
    <property type="protein sequence ID" value="OTG05223.1"/>
    <property type="molecule type" value="Genomic_DNA"/>
</dbReference>
<dbReference type="PANTHER" id="PTHR10627">
    <property type="entry name" value="SCP160"/>
    <property type="match status" value="1"/>
</dbReference>
<evidence type="ECO:0000259" key="3">
    <source>
        <dbReference type="PROSITE" id="PS50105"/>
    </source>
</evidence>
<dbReference type="SMART" id="SM00454">
    <property type="entry name" value="SAM"/>
    <property type="match status" value="1"/>
</dbReference>
<dbReference type="AlphaFoldDB" id="A0A251T321"/>
<feature type="compositionally biased region" description="Basic and acidic residues" evidence="2">
    <location>
        <begin position="120"/>
        <end position="180"/>
    </location>
</feature>
<dbReference type="PROSITE" id="PS50105">
    <property type="entry name" value="SAM_DOMAIN"/>
    <property type="match status" value="1"/>
</dbReference>